<feature type="region of interest" description="Disordered" evidence="1">
    <location>
        <begin position="1"/>
        <end position="22"/>
    </location>
</feature>
<feature type="transmembrane region" description="Helical" evidence="2">
    <location>
        <begin position="123"/>
        <end position="146"/>
    </location>
</feature>
<evidence type="ECO:0000313" key="3">
    <source>
        <dbReference type="EMBL" id="NEZ56733.1"/>
    </source>
</evidence>
<comment type="caution">
    <text evidence="3">The sequence shown here is derived from an EMBL/GenBank/DDBJ whole genome shotgun (WGS) entry which is preliminary data.</text>
</comment>
<evidence type="ECO:0000256" key="1">
    <source>
        <dbReference type="SAM" id="MobiDB-lite"/>
    </source>
</evidence>
<protein>
    <recommendedName>
        <fullName evidence="5">Transmembrane protein</fullName>
    </recommendedName>
</protein>
<organism evidence="3 4">
    <name type="scientific">Adonisia turfae CCMR0081</name>
    <dbReference type="NCBI Taxonomy" id="2292702"/>
    <lineage>
        <taxon>Bacteria</taxon>
        <taxon>Bacillati</taxon>
        <taxon>Cyanobacteriota</taxon>
        <taxon>Adonisia</taxon>
        <taxon>Adonisia turfae</taxon>
    </lineage>
</organism>
<feature type="compositionally biased region" description="Basic residues" evidence="1">
    <location>
        <begin position="180"/>
        <end position="192"/>
    </location>
</feature>
<sequence>MAVPKSPAAKATRTIAHKTTAPQKRSAKSGSFWSHLFWVRPWLLVVALWLTFILMIAIALAGLSNPGREMTLEPVNSSIAGQPLSTPDAAAFSRLSIRNEKSVLSQRDPAATLPGANEQAMPAWPLLFMVVTCAGGCLLVSKQGLLTAESRRSRRRVATAPVPQAGSRPVRSARTPGKTVSKRQRRGKHRRLAAQQRSAPKGMAVQSGQRPGHHQVPAQPSAPMTSQPMSFAVTSQSAPSGPSVTVVPDNETSPLDWKEGSLAHKLDVRQTRSISSFL</sequence>
<proteinExistence type="predicted"/>
<reference evidence="3 4" key="1">
    <citation type="journal article" date="2020" name="Microb. Ecol.">
        <title>Ecogenomics of the Marine Benthic Filamentous Cyanobacterium Adonisia.</title>
        <authorList>
            <person name="Walter J.M."/>
            <person name="Coutinho F.H."/>
            <person name="Leomil L."/>
            <person name="Hargreaves P.I."/>
            <person name="Campeao M.E."/>
            <person name="Vieira V.V."/>
            <person name="Silva B.S."/>
            <person name="Fistarol G.O."/>
            <person name="Salomon P.S."/>
            <person name="Sawabe T."/>
            <person name="Mino S."/>
            <person name="Hosokawa M."/>
            <person name="Miyashita H."/>
            <person name="Maruyama F."/>
            <person name="van Verk M.C."/>
            <person name="Dutilh B.E."/>
            <person name="Thompson C.C."/>
            <person name="Thompson F.L."/>
        </authorList>
    </citation>
    <scope>NUCLEOTIDE SEQUENCE [LARGE SCALE GENOMIC DNA]</scope>
    <source>
        <strain evidence="3 4">CCMR0081</strain>
    </source>
</reference>
<dbReference type="AlphaFoldDB" id="A0A6M0RLU4"/>
<feature type="compositionally biased region" description="Polar residues" evidence="1">
    <location>
        <begin position="222"/>
        <end position="243"/>
    </location>
</feature>
<accession>A0A6M0RLU4</accession>
<dbReference type="Proteomes" id="UP000481033">
    <property type="component" value="Unassembled WGS sequence"/>
</dbReference>
<keyword evidence="2" id="KW-0472">Membrane</keyword>
<feature type="transmembrane region" description="Helical" evidence="2">
    <location>
        <begin position="42"/>
        <end position="63"/>
    </location>
</feature>
<name>A0A6M0RLU4_9CYAN</name>
<gene>
    <name evidence="3" type="ORF">DXZ20_13805</name>
</gene>
<feature type="region of interest" description="Disordered" evidence="1">
    <location>
        <begin position="149"/>
        <end position="257"/>
    </location>
</feature>
<evidence type="ECO:0008006" key="5">
    <source>
        <dbReference type="Google" id="ProtNLM"/>
    </source>
</evidence>
<keyword evidence="2" id="KW-1133">Transmembrane helix</keyword>
<keyword evidence="4" id="KW-1185">Reference proteome</keyword>
<keyword evidence="2" id="KW-0812">Transmembrane</keyword>
<evidence type="ECO:0000256" key="2">
    <source>
        <dbReference type="SAM" id="Phobius"/>
    </source>
</evidence>
<evidence type="ECO:0000313" key="4">
    <source>
        <dbReference type="Proteomes" id="UP000481033"/>
    </source>
</evidence>
<dbReference type="EMBL" id="QXHD01000004">
    <property type="protein sequence ID" value="NEZ56733.1"/>
    <property type="molecule type" value="Genomic_DNA"/>
</dbReference>